<dbReference type="InterPro" id="IPR035669">
    <property type="entry name" value="SGNH_plant_lipase-like"/>
</dbReference>
<keyword evidence="7" id="KW-1185">Reference proteome</keyword>
<dbReference type="InterPro" id="IPR036514">
    <property type="entry name" value="SGNH_hydro_sf"/>
</dbReference>
<evidence type="ECO:0008006" key="8">
    <source>
        <dbReference type="Google" id="ProtNLM"/>
    </source>
</evidence>
<dbReference type="GO" id="GO:0016788">
    <property type="term" value="F:hydrolase activity, acting on ester bonds"/>
    <property type="evidence" value="ECO:0007669"/>
    <property type="project" value="InterPro"/>
</dbReference>
<gene>
    <name evidence="6" type="ORF">L1049_011867</name>
</gene>
<dbReference type="AlphaFoldDB" id="A0AAP0RS47"/>
<comment type="caution">
    <text evidence="6">The sequence shown here is derived from an EMBL/GenBank/DDBJ whole genome shotgun (WGS) entry which is preliminary data.</text>
</comment>
<dbReference type="EMBL" id="JBBPBK010000006">
    <property type="protein sequence ID" value="KAK9283617.1"/>
    <property type="molecule type" value="Genomic_DNA"/>
</dbReference>
<feature type="chain" id="PRO_5042966176" description="GDSL esterase/lipase At5g03610-like" evidence="5">
    <location>
        <begin position="24"/>
        <end position="347"/>
    </location>
</feature>
<dbReference type="InterPro" id="IPR001087">
    <property type="entry name" value="GDSL"/>
</dbReference>
<reference evidence="6 7" key="1">
    <citation type="journal article" date="2024" name="Plant J.">
        <title>Genome sequences and population genomics reveal climatic adaptation and genomic divergence between two closely related sweetgum species.</title>
        <authorList>
            <person name="Xu W.Q."/>
            <person name="Ren C.Q."/>
            <person name="Zhang X.Y."/>
            <person name="Comes H.P."/>
            <person name="Liu X.H."/>
            <person name="Li Y.G."/>
            <person name="Kettle C.J."/>
            <person name="Jalonen R."/>
            <person name="Gaisberger H."/>
            <person name="Ma Y.Z."/>
            <person name="Qiu Y.X."/>
        </authorList>
    </citation>
    <scope>NUCLEOTIDE SEQUENCE [LARGE SCALE GENOMIC DNA]</scope>
    <source>
        <strain evidence="6">Hangzhou</strain>
    </source>
</reference>
<evidence type="ECO:0000313" key="6">
    <source>
        <dbReference type="EMBL" id="KAK9283617.1"/>
    </source>
</evidence>
<dbReference type="Proteomes" id="UP001415857">
    <property type="component" value="Unassembled WGS sequence"/>
</dbReference>
<comment type="similarity">
    <text evidence="1">Belongs to the 'GDSL' lipolytic enzyme family.</text>
</comment>
<accession>A0AAP0RS47</accession>
<sequence length="347" mass="38529">MEKFSFLFFAVSLVLITAEEVHAVMGSYRHHHGSVKLFVFGDSYVDTGNWGKSVATSWKLPYGITFPGKPAGRFSDGRVLTDYIASFLGIRSPVPYQWRKMGTKLLPYGMNFAYGGTGVFNTLVNGPNMTTQINFFQQLLEEKWYTKHDLDSSIALVCLAGNDYGTYLAGKGTMQGLPAFTTSVVHQLSLNLKRIHELGVKKIAVTAMGPVGCLPVSTASSSYQNCSETQNSVSKFHNQILQQTVQKLNNQSKESAFVILNLYGAFMSALKGQENHLGNSKFNFPLKPCCMGVTSEYSCGSVDVNGTKRYTVCEHPESSFFWDKVHPSQNGWHAVYSALRPFLHQLY</sequence>
<evidence type="ECO:0000313" key="7">
    <source>
        <dbReference type="Proteomes" id="UP001415857"/>
    </source>
</evidence>
<evidence type="ECO:0000256" key="5">
    <source>
        <dbReference type="SAM" id="SignalP"/>
    </source>
</evidence>
<keyword evidence="5" id="KW-0732">Signal</keyword>
<evidence type="ECO:0000256" key="4">
    <source>
        <dbReference type="ARBA" id="ARBA00023098"/>
    </source>
</evidence>
<evidence type="ECO:0000256" key="1">
    <source>
        <dbReference type="ARBA" id="ARBA00008668"/>
    </source>
</evidence>
<organism evidence="6 7">
    <name type="scientific">Liquidambar formosana</name>
    <name type="common">Formosan gum</name>
    <dbReference type="NCBI Taxonomy" id="63359"/>
    <lineage>
        <taxon>Eukaryota</taxon>
        <taxon>Viridiplantae</taxon>
        <taxon>Streptophyta</taxon>
        <taxon>Embryophyta</taxon>
        <taxon>Tracheophyta</taxon>
        <taxon>Spermatophyta</taxon>
        <taxon>Magnoliopsida</taxon>
        <taxon>eudicotyledons</taxon>
        <taxon>Gunneridae</taxon>
        <taxon>Pentapetalae</taxon>
        <taxon>Saxifragales</taxon>
        <taxon>Altingiaceae</taxon>
        <taxon>Liquidambar</taxon>
    </lineage>
</organism>
<feature type="signal peptide" evidence="5">
    <location>
        <begin position="1"/>
        <end position="23"/>
    </location>
</feature>
<evidence type="ECO:0000256" key="3">
    <source>
        <dbReference type="ARBA" id="ARBA00022963"/>
    </source>
</evidence>
<dbReference type="Gene3D" id="3.40.50.1110">
    <property type="entry name" value="SGNH hydrolase"/>
    <property type="match status" value="1"/>
</dbReference>
<dbReference type="PANTHER" id="PTHR46020">
    <property type="entry name" value="OSJNBB0059K02.9 PROTEIN"/>
    <property type="match status" value="1"/>
</dbReference>
<proteinExistence type="inferred from homology"/>
<dbReference type="CDD" id="cd01837">
    <property type="entry name" value="SGNH_plant_lipase_like"/>
    <property type="match status" value="1"/>
</dbReference>
<dbReference type="PANTHER" id="PTHR46020:SF4">
    <property type="entry name" value="OS04G0650200 PROTEIN"/>
    <property type="match status" value="1"/>
</dbReference>
<name>A0AAP0RS47_LIQFO</name>
<dbReference type="Pfam" id="PF00657">
    <property type="entry name" value="Lipase_GDSL"/>
    <property type="match status" value="1"/>
</dbReference>
<protein>
    <recommendedName>
        <fullName evidence="8">GDSL esterase/lipase At5g03610-like</fullName>
    </recommendedName>
</protein>
<keyword evidence="3" id="KW-0442">Lipid degradation</keyword>
<dbReference type="GO" id="GO:0016042">
    <property type="term" value="P:lipid catabolic process"/>
    <property type="evidence" value="ECO:0007669"/>
    <property type="project" value="UniProtKB-KW"/>
</dbReference>
<keyword evidence="4" id="KW-0443">Lipid metabolism</keyword>
<evidence type="ECO:0000256" key="2">
    <source>
        <dbReference type="ARBA" id="ARBA00022801"/>
    </source>
</evidence>
<dbReference type="SUPFAM" id="SSF52266">
    <property type="entry name" value="SGNH hydrolase"/>
    <property type="match status" value="1"/>
</dbReference>
<keyword evidence="2" id="KW-0378">Hydrolase</keyword>